<dbReference type="EMBL" id="JACHKS010000002">
    <property type="protein sequence ID" value="MBB6332477.1"/>
    <property type="molecule type" value="Genomic_DNA"/>
</dbReference>
<dbReference type="Pfam" id="PF06580">
    <property type="entry name" value="His_kinase"/>
    <property type="match status" value="1"/>
</dbReference>
<protein>
    <recommendedName>
        <fullName evidence="2">Signal transduction histidine kinase internal region domain-containing protein</fullName>
    </recommendedName>
</protein>
<gene>
    <name evidence="3" type="ORF">HNP24_003469</name>
</gene>
<organism evidence="3 4">
    <name type="scientific">Chryseobacterium sediminis</name>
    <dbReference type="NCBI Taxonomy" id="1679494"/>
    <lineage>
        <taxon>Bacteria</taxon>
        <taxon>Pseudomonadati</taxon>
        <taxon>Bacteroidota</taxon>
        <taxon>Flavobacteriia</taxon>
        <taxon>Flavobacteriales</taxon>
        <taxon>Weeksellaceae</taxon>
        <taxon>Chryseobacterium group</taxon>
        <taxon>Chryseobacterium</taxon>
    </lineage>
</organism>
<evidence type="ECO:0000256" key="1">
    <source>
        <dbReference type="SAM" id="Phobius"/>
    </source>
</evidence>
<feature type="transmembrane region" description="Helical" evidence="1">
    <location>
        <begin position="156"/>
        <end position="175"/>
    </location>
</feature>
<dbReference type="Proteomes" id="UP000587367">
    <property type="component" value="Unassembled WGS sequence"/>
</dbReference>
<feature type="transmembrane region" description="Helical" evidence="1">
    <location>
        <begin position="195"/>
        <end position="215"/>
    </location>
</feature>
<reference evidence="3 4" key="1">
    <citation type="submission" date="2020-08" db="EMBL/GenBank/DDBJ databases">
        <title>Functional genomics of gut bacteria from endangered species of beetles.</title>
        <authorList>
            <person name="Carlos-Shanley C."/>
        </authorList>
    </citation>
    <scope>NUCLEOTIDE SEQUENCE [LARGE SCALE GENOMIC DNA]</scope>
    <source>
        <strain evidence="3 4">S00068</strain>
    </source>
</reference>
<evidence type="ECO:0000259" key="2">
    <source>
        <dbReference type="Pfam" id="PF06580"/>
    </source>
</evidence>
<dbReference type="RefSeq" id="WP_228460168.1">
    <property type="nucleotide sequence ID" value="NZ_JACHKS010000002.1"/>
</dbReference>
<keyword evidence="4" id="KW-1185">Reference proteome</keyword>
<evidence type="ECO:0000313" key="4">
    <source>
        <dbReference type="Proteomes" id="UP000587367"/>
    </source>
</evidence>
<evidence type="ECO:0000313" key="3">
    <source>
        <dbReference type="EMBL" id="MBB6332477.1"/>
    </source>
</evidence>
<feature type="domain" description="Signal transduction histidine kinase internal region" evidence="2">
    <location>
        <begin position="246"/>
        <end position="323"/>
    </location>
</feature>
<dbReference type="PANTHER" id="PTHR34220:SF7">
    <property type="entry name" value="SENSOR HISTIDINE KINASE YPDA"/>
    <property type="match status" value="1"/>
</dbReference>
<proteinExistence type="predicted"/>
<dbReference type="PANTHER" id="PTHR34220">
    <property type="entry name" value="SENSOR HISTIDINE KINASE YPDA"/>
    <property type="match status" value="1"/>
</dbReference>
<keyword evidence="1" id="KW-0812">Transmembrane</keyword>
<accession>A0ABR6Q5D0</accession>
<dbReference type="InterPro" id="IPR050640">
    <property type="entry name" value="Bact_2-comp_sensor_kinase"/>
</dbReference>
<dbReference type="InterPro" id="IPR010559">
    <property type="entry name" value="Sig_transdc_His_kin_internal"/>
</dbReference>
<keyword evidence="1" id="KW-0472">Membrane</keyword>
<comment type="caution">
    <text evidence="3">The sequence shown here is derived from an EMBL/GenBank/DDBJ whole genome shotgun (WGS) entry which is preliminary data.</text>
</comment>
<feature type="transmembrane region" description="Helical" evidence="1">
    <location>
        <begin position="119"/>
        <end position="136"/>
    </location>
</feature>
<feature type="transmembrane region" description="Helical" evidence="1">
    <location>
        <begin position="80"/>
        <end position="97"/>
    </location>
</feature>
<sequence length="427" mass="49628">MLHKMMMKCLFQVMNRHIHLNSSILRFRDGFGGLVQNRRYSSKIYFYIYIHKIPDMNRISTIRKNIVRNKKILSTMKRRLVIWAVAVVTFCVFSYLIDPFDPVWKEYLYAPLRMILEDASWIVFFSIIISEVSIFIDRTLNKLLPWSNRTVKRLLIQCLIQIVGSVMIVIIINAIVDCTSVTLPEMDSRKEYTLLGQWIATNIVISLIISAFNTVDYLLENWKKTAVEAAQHKIRASKHKQAAMAAELQALKLQIDPHFIFNNLSVLSELILEDQQLGYEYSEKFARVYRYLLVNSKKDIIAVEEELKFLESYIFLIEKRIGEGVVFKINIQEEYRSRFTLPLSLQLLVENAIKHNQTSKVNPLEIHVYTNSEGELVVSNTFLPLINKPDSSGVGLTNIIARYEILGYPKPVIEKTEDKFIVKLPLI</sequence>
<name>A0ABR6Q5D0_9FLAO</name>
<keyword evidence="1" id="KW-1133">Transmembrane helix</keyword>